<feature type="domain" description="HTH tetR-type" evidence="5">
    <location>
        <begin position="3"/>
        <end position="63"/>
    </location>
</feature>
<keyword evidence="1" id="KW-0805">Transcription regulation</keyword>
<dbReference type="Pfam" id="PF17937">
    <property type="entry name" value="TetR_C_28"/>
    <property type="match status" value="1"/>
</dbReference>
<evidence type="ECO:0000256" key="2">
    <source>
        <dbReference type="ARBA" id="ARBA00023125"/>
    </source>
</evidence>
<dbReference type="Gene3D" id="1.10.357.10">
    <property type="entry name" value="Tetracycline Repressor, domain 2"/>
    <property type="match status" value="1"/>
</dbReference>
<dbReference type="AlphaFoldDB" id="A0A7J5BMS3"/>
<dbReference type="SUPFAM" id="SSF46689">
    <property type="entry name" value="Homeodomain-like"/>
    <property type="match status" value="1"/>
</dbReference>
<dbReference type="InterPro" id="IPR001647">
    <property type="entry name" value="HTH_TetR"/>
</dbReference>
<dbReference type="Pfam" id="PF00440">
    <property type="entry name" value="TetR_N"/>
    <property type="match status" value="1"/>
</dbReference>
<dbReference type="Proteomes" id="UP000467240">
    <property type="component" value="Unassembled WGS sequence"/>
</dbReference>
<feature type="DNA-binding region" description="H-T-H motif" evidence="4">
    <location>
        <begin position="26"/>
        <end position="45"/>
    </location>
</feature>
<dbReference type="OrthoDB" id="9806334at2"/>
<keyword evidence="3" id="KW-0804">Transcription</keyword>
<dbReference type="PRINTS" id="PR00455">
    <property type="entry name" value="HTHTETR"/>
</dbReference>
<dbReference type="InterPro" id="IPR041479">
    <property type="entry name" value="TetR_CgmR_C"/>
</dbReference>
<dbReference type="PANTHER" id="PTHR30055">
    <property type="entry name" value="HTH-TYPE TRANSCRIPTIONAL REGULATOR RUTR"/>
    <property type="match status" value="1"/>
</dbReference>
<proteinExistence type="predicted"/>
<name>A0A7J5BMS3_9MICO</name>
<dbReference type="InterPro" id="IPR009057">
    <property type="entry name" value="Homeodomain-like_sf"/>
</dbReference>
<organism evidence="6 7">
    <name type="scientific">Pseudoclavibacter chungangensis</name>
    <dbReference type="NCBI Taxonomy" id="587635"/>
    <lineage>
        <taxon>Bacteria</taxon>
        <taxon>Bacillati</taxon>
        <taxon>Actinomycetota</taxon>
        <taxon>Actinomycetes</taxon>
        <taxon>Micrococcales</taxon>
        <taxon>Microbacteriaceae</taxon>
        <taxon>Pseudoclavibacter</taxon>
    </lineage>
</organism>
<accession>A0A7J5BMS3</accession>
<gene>
    <name evidence="6" type="ORF">F8O01_15985</name>
</gene>
<reference evidence="6 7" key="1">
    <citation type="submission" date="2019-09" db="EMBL/GenBank/DDBJ databases">
        <title>Phylogeny of genus Pseudoclavibacter and closely related genus.</title>
        <authorList>
            <person name="Li Y."/>
        </authorList>
    </citation>
    <scope>NUCLEOTIDE SEQUENCE [LARGE SCALE GENOMIC DNA]</scope>
    <source>
        <strain evidence="6 7">DSM 23821</strain>
    </source>
</reference>
<dbReference type="PROSITE" id="PS50977">
    <property type="entry name" value="HTH_TETR_2"/>
    <property type="match status" value="1"/>
</dbReference>
<dbReference type="PANTHER" id="PTHR30055:SF234">
    <property type="entry name" value="HTH-TYPE TRANSCRIPTIONAL REGULATOR BETI"/>
    <property type="match status" value="1"/>
</dbReference>
<evidence type="ECO:0000256" key="1">
    <source>
        <dbReference type="ARBA" id="ARBA00023015"/>
    </source>
</evidence>
<evidence type="ECO:0000256" key="4">
    <source>
        <dbReference type="PROSITE-ProRule" id="PRU00335"/>
    </source>
</evidence>
<comment type="caution">
    <text evidence="6">The sequence shown here is derived from an EMBL/GenBank/DDBJ whole genome shotgun (WGS) entry which is preliminary data.</text>
</comment>
<protein>
    <submittedName>
        <fullName evidence="6">TetR/AcrR family transcriptional regulator</fullName>
    </submittedName>
</protein>
<evidence type="ECO:0000256" key="3">
    <source>
        <dbReference type="ARBA" id="ARBA00023163"/>
    </source>
</evidence>
<dbReference type="GO" id="GO:0000976">
    <property type="term" value="F:transcription cis-regulatory region binding"/>
    <property type="evidence" value="ECO:0007669"/>
    <property type="project" value="TreeGrafter"/>
</dbReference>
<dbReference type="InterPro" id="IPR050109">
    <property type="entry name" value="HTH-type_TetR-like_transc_reg"/>
</dbReference>
<dbReference type="EMBL" id="WBJZ01000026">
    <property type="protein sequence ID" value="KAB1652982.1"/>
    <property type="molecule type" value="Genomic_DNA"/>
</dbReference>
<keyword evidence="2 4" id="KW-0238">DNA-binding</keyword>
<dbReference type="GO" id="GO:0003700">
    <property type="term" value="F:DNA-binding transcription factor activity"/>
    <property type="evidence" value="ECO:0007669"/>
    <property type="project" value="TreeGrafter"/>
</dbReference>
<evidence type="ECO:0000259" key="5">
    <source>
        <dbReference type="PROSITE" id="PS50977"/>
    </source>
</evidence>
<evidence type="ECO:0000313" key="7">
    <source>
        <dbReference type="Proteomes" id="UP000467240"/>
    </source>
</evidence>
<keyword evidence="7" id="KW-1185">Reference proteome</keyword>
<dbReference type="RefSeq" id="WP_158041914.1">
    <property type="nucleotide sequence ID" value="NZ_JACCFV010000001.1"/>
</dbReference>
<sequence length="180" mass="19394">MAAGTRDRILDALETLLLSGGNAGITLEAVAAEAGVSKGGLLYHFPGKEALLVGAVERLGERVEEQFARAQAEGTSIAEWYLLPASEEPDSDVHIARSILAVMRSADGQYERVGDELTRIMRAYDERLLAELGDPVLAEIVRLTGDGIYLGQIIGLDAPNPELNRRVIERLLSSVPDRTG</sequence>
<evidence type="ECO:0000313" key="6">
    <source>
        <dbReference type="EMBL" id="KAB1652982.1"/>
    </source>
</evidence>